<name>A0A640KVM7_LEITA</name>
<protein>
    <submittedName>
        <fullName evidence="1">Unspecified product</fullName>
    </submittedName>
</protein>
<dbReference type="AlphaFoldDB" id="A0A640KVM7"/>
<reference evidence="1" key="1">
    <citation type="submission" date="2019-11" db="EMBL/GenBank/DDBJ databases">
        <title>Leishmania tarentolae CDS.</title>
        <authorList>
            <person name="Goto Y."/>
            <person name="Yamagishi J."/>
        </authorList>
    </citation>
    <scope>NUCLEOTIDE SEQUENCE [LARGE SCALE GENOMIC DNA]</scope>
    <source>
        <strain evidence="1">Parrot Tar II</strain>
    </source>
</reference>
<dbReference type="Proteomes" id="UP000419144">
    <property type="component" value="Unassembled WGS sequence"/>
</dbReference>
<dbReference type="VEuPathDB" id="TriTrypDB:LtaPh_3228400"/>
<dbReference type="EMBL" id="BLBS01000049">
    <property type="protein sequence ID" value="GET91607.1"/>
    <property type="molecule type" value="Genomic_DNA"/>
</dbReference>
<evidence type="ECO:0000313" key="2">
    <source>
        <dbReference type="Proteomes" id="UP000419144"/>
    </source>
</evidence>
<comment type="caution">
    <text evidence="1">The sequence shown here is derived from an EMBL/GenBank/DDBJ whole genome shotgun (WGS) entry which is preliminary data.</text>
</comment>
<sequence>MGCIVKHAHYLIQRHIGPKGSRSGSTQLKCQLVENAFVNAMPFGVDVQDVWIRAMTVAAQSSPLMMRGENEVREPADTFFPISGAVAEKRDDGLAPHRR</sequence>
<evidence type="ECO:0000313" key="1">
    <source>
        <dbReference type="EMBL" id="GET91607.1"/>
    </source>
</evidence>
<organism evidence="1 2">
    <name type="scientific">Leishmania tarentolae</name>
    <name type="common">Sauroleishmania tarentolae</name>
    <dbReference type="NCBI Taxonomy" id="5689"/>
    <lineage>
        <taxon>Eukaryota</taxon>
        <taxon>Discoba</taxon>
        <taxon>Euglenozoa</taxon>
        <taxon>Kinetoplastea</taxon>
        <taxon>Metakinetoplastina</taxon>
        <taxon>Trypanosomatida</taxon>
        <taxon>Trypanosomatidae</taxon>
        <taxon>Leishmaniinae</taxon>
        <taxon>Leishmania</taxon>
        <taxon>lizard Leishmania</taxon>
    </lineage>
</organism>
<keyword evidence="2" id="KW-1185">Reference proteome</keyword>
<proteinExistence type="predicted"/>
<accession>A0A640KVM7</accession>
<gene>
    <name evidence="1" type="ORF">LtaPh_3228400</name>
</gene>